<gene>
    <name evidence="1" type="ordered locus">Sterm_1257</name>
</gene>
<evidence type="ECO:0000313" key="2">
    <source>
        <dbReference type="Proteomes" id="UP000000845"/>
    </source>
</evidence>
<evidence type="ECO:0008006" key="3">
    <source>
        <dbReference type="Google" id="ProtNLM"/>
    </source>
</evidence>
<dbReference type="AlphaFoldDB" id="D1AH90"/>
<name>D1AH90_SEBTE</name>
<keyword evidence="2" id="KW-1185">Reference proteome</keyword>
<dbReference type="HOGENOM" id="CLU_204979_0_0_0"/>
<dbReference type="STRING" id="526218.Sterm_1257"/>
<reference evidence="2" key="1">
    <citation type="submission" date="2009-09" db="EMBL/GenBank/DDBJ databases">
        <title>The complete chromosome of Sebaldella termitidis ATCC 33386.</title>
        <authorList>
            <consortium name="US DOE Joint Genome Institute (JGI-PGF)"/>
            <person name="Lucas S."/>
            <person name="Copeland A."/>
            <person name="Lapidus A."/>
            <person name="Glavina del Rio T."/>
            <person name="Dalin E."/>
            <person name="Tice H."/>
            <person name="Bruce D."/>
            <person name="Goodwin L."/>
            <person name="Pitluck S."/>
            <person name="Kyrpides N."/>
            <person name="Mavromatis K."/>
            <person name="Ivanova N."/>
            <person name="Mikhailova N."/>
            <person name="Sims D."/>
            <person name="Meincke L."/>
            <person name="Brettin T."/>
            <person name="Detter J.C."/>
            <person name="Han C."/>
            <person name="Larimer F."/>
            <person name="Land M."/>
            <person name="Hauser L."/>
            <person name="Markowitz V."/>
            <person name="Cheng J.F."/>
            <person name="Hugenholtz P."/>
            <person name="Woyke T."/>
            <person name="Wu D."/>
            <person name="Eisen J.A."/>
        </authorList>
    </citation>
    <scope>NUCLEOTIDE SEQUENCE [LARGE SCALE GENOMIC DNA]</scope>
    <source>
        <strain evidence="2">ATCC 33386 / NCTC 11300</strain>
    </source>
</reference>
<dbReference type="Proteomes" id="UP000000845">
    <property type="component" value="Chromosome"/>
</dbReference>
<reference evidence="1 2" key="2">
    <citation type="journal article" date="2010" name="Stand. Genomic Sci.">
        <title>Complete genome sequence of Sebaldella termitidis type strain (NCTC 11300).</title>
        <authorList>
            <person name="Harmon-Smith M."/>
            <person name="Celia L."/>
            <person name="Chertkov O."/>
            <person name="Lapidus A."/>
            <person name="Copeland A."/>
            <person name="Glavina Del Rio T."/>
            <person name="Nolan M."/>
            <person name="Lucas S."/>
            <person name="Tice H."/>
            <person name="Cheng J.F."/>
            <person name="Han C."/>
            <person name="Detter J.C."/>
            <person name="Bruce D."/>
            <person name="Goodwin L."/>
            <person name="Pitluck S."/>
            <person name="Pati A."/>
            <person name="Liolios K."/>
            <person name="Ivanova N."/>
            <person name="Mavromatis K."/>
            <person name="Mikhailova N."/>
            <person name="Chen A."/>
            <person name="Palaniappan K."/>
            <person name="Land M."/>
            <person name="Hauser L."/>
            <person name="Chang Y.J."/>
            <person name="Jeffries C.D."/>
            <person name="Brettin T."/>
            <person name="Goker M."/>
            <person name="Beck B."/>
            <person name="Bristow J."/>
            <person name="Eisen J.A."/>
            <person name="Markowitz V."/>
            <person name="Hugenholtz P."/>
            <person name="Kyrpides N.C."/>
            <person name="Klenk H.P."/>
            <person name="Chen F."/>
        </authorList>
    </citation>
    <scope>NUCLEOTIDE SEQUENCE [LARGE SCALE GENOMIC DNA]</scope>
    <source>
        <strain evidence="2">ATCC 33386 / NCTC 11300</strain>
    </source>
</reference>
<dbReference type="InterPro" id="IPR025234">
    <property type="entry name" value="YjzH-like"/>
</dbReference>
<protein>
    <recommendedName>
        <fullName evidence="3">DUF4177 domain-containing protein</fullName>
    </recommendedName>
</protein>
<dbReference type="RefSeq" id="WP_012860720.1">
    <property type="nucleotide sequence ID" value="NC_013517.1"/>
</dbReference>
<dbReference type="Pfam" id="PF13783">
    <property type="entry name" value="DUF4177"/>
    <property type="match status" value="1"/>
</dbReference>
<dbReference type="EMBL" id="CP001739">
    <property type="protein sequence ID" value="ACZ08124.1"/>
    <property type="molecule type" value="Genomic_DNA"/>
</dbReference>
<sequence length="64" mass="7278">MEKFEYQVLEFGKSTFVTLDIKNIQPTLNRLGAEGWEVVSMITINFTDGGTRSIIATLKRKIID</sequence>
<organism evidence="1 2">
    <name type="scientific">Sebaldella termitidis (strain ATCC 33386 / NCTC 11300)</name>
    <dbReference type="NCBI Taxonomy" id="526218"/>
    <lineage>
        <taxon>Bacteria</taxon>
        <taxon>Fusobacteriati</taxon>
        <taxon>Fusobacteriota</taxon>
        <taxon>Fusobacteriia</taxon>
        <taxon>Fusobacteriales</taxon>
        <taxon>Leptotrichiaceae</taxon>
        <taxon>Sebaldella</taxon>
    </lineage>
</organism>
<evidence type="ECO:0000313" key="1">
    <source>
        <dbReference type="EMBL" id="ACZ08124.1"/>
    </source>
</evidence>
<accession>D1AH90</accession>
<dbReference type="KEGG" id="str:Sterm_1257"/>
<proteinExistence type="predicted"/>